<reference evidence="6 7" key="1">
    <citation type="submission" date="2013-09" db="EMBL/GenBank/DDBJ databases">
        <authorList>
            <person name="Zeng Z."/>
            <person name="Chen C."/>
        </authorList>
    </citation>
    <scope>NUCLEOTIDE SEQUENCE [LARGE SCALE GENOMIC DNA]</scope>
    <source>
        <strain evidence="6 7">GH29-5</strain>
    </source>
</reference>
<evidence type="ECO:0000256" key="4">
    <source>
        <dbReference type="PROSITE-ProRule" id="PRU00433"/>
    </source>
</evidence>
<proteinExistence type="predicted"/>
<dbReference type="GO" id="GO:0046872">
    <property type="term" value="F:metal ion binding"/>
    <property type="evidence" value="ECO:0007669"/>
    <property type="project" value="UniProtKB-KW"/>
</dbReference>
<keyword evidence="3 4" id="KW-0408">Iron</keyword>
<accession>A0A0A2M0C5</accession>
<dbReference type="RefSeq" id="WP_026980964.1">
    <property type="nucleotide sequence ID" value="NZ_AUCZ01000020.1"/>
</dbReference>
<protein>
    <recommendedName>
        <fullName evidence="5">Cytochrome c domain-containing protein</fullName>
    </recommendedName>
</protein>
<evidence type="ECO:0000256" key="3">
    <source>
        <dbReference type="ARBA" id="ARBA00023004"/>
    </source>
</evidence>
<dbReference type="Proteomes" id="UP000030121">
    <property type="component" value="Unassembled WGS sequence"/>
</dbReference>
<evidence type="ECO:0000256" key="2">
    <source>
        <dbReference type="ARBA" id="ARBA00022723"/>
    </source>
</evidence>
<dbReference type="GO" id="GO:0020037">
    <property type="term" value="F:heme binding"/>
    <property type="evidence" value="ECO:0007669"/>
    <property type="project" value="InterPro"/>
</dbReference>
<comment type="caution">
    <text evidence="6">The sequence shown here is derived from an EMBL/GenBank/DDBJ whole genome shotgun (WGS) entry which is preliminary data.</text>
</comment>
<dbReference type="STRING" id="1121899.GCA_000430025_02670"/>
<organism evidence="6 7">
    <name type="scientific">Flavobacterium suncheonense GH29-5 = DSM 17707</name>
    <dbReference type="NCBI Taxonomy" id="1121899"/>
    <lineage>
        <taxon>Bacteria</taxon>
        <taxon>Pseudomonadati</taxon>
        <taxon>Bacteroidota</taxon>
        <taxon>Flavobacteriia</taxon>
        <taxon>Flavobacteriales</taxon>
        <taxon>Flavobacteriaceae</taxon>
        <taxon>Flavobacterium</taxon>
    </lineage>
</organism>
<keyword evidence="1 4" id="KW-0349">Heme</keyword>
<gene>
    <name evidence="6" type="ORF">Q764_13815</name>
</gene>
<dbReference type="InterPro" id="IPR009056">
    <property type="entry name" value="Cyt_c-like_dom"/>
</dbReference>
<dbReference type="Pfam" id="PF00034">
    <property type="entry name" value="Cytochrom_C"/>
    <property type="match status" value="1"/>
</dbReference>
<evidence type="ECO:0000256" key="1">
    <source>
        <dbReference type="ARBA" id="ARBA00022617"/>
    </source>
</evidence>
<dbReference type="GO" id="GO:0009055">
    <property type="term" value="F:electron transfer activity"/>
    <property type="evidence" value="ECO:0007669"/>
    <property type="project" value="InterPro"/>
</dbReference>
<dbReference type="PROSITE" id="PS51007">
    <property type="entry name" value="CYTC"/>
    <property type="match status" value="1"/>
</dbReference>
<dbReference type="SUPFAM" id="SSF46626">
    <property type="entry name" value="Cytochrome c"/>
    <property type="match status" value="1"/>
</dbReference>
<dbReference type="AlphaFoldDB" id="A0A0A2M0C5"/>
<feature type="domain" description="Cytochrome c" evidence="5">
    <location>
        <begin position="38"/>
        <end position="130"/>
    </location>
</feature>
<sequence length="133" mass="15662">MEKLLLILSIFLIFSCKNKENSDSDYLMKIETENKEILLSSIGKTYFEKNCISCHKLNAKGISNLDYSFKNNNLSVPFLSKFITNQDSLIKSKNLEAEKIKEYFGDIYKHNFKFNEEETKSIIYYIKFIKNNQ</sequence>
<evidence type="ECO:0000313" key="7">
    <source>
        <dbReference type="Proteomes" id="UP000030121"/>
    </source>
</evidence>
<evidence type="ECO:0000259" key="5">
    <source>
        <dbReference type="PROSITE" id="PS51007"/>
    </source>
</evidence>
<dbReference type="PROSITE" id="PS51257">
    <property type="entry name" value="PROKAR_LIPOPROTEIN"/>
    <property type="match status" value="1"/>
</dbReference>
<dbReference type="Gene3D" id="1.10.760.10">
    <property type="entry name" value="Cytochrome c-like domain"/>
    <property type="match status" value="1"/>
</dbReference>
<keyword evidence="2 4" id="KW-0479">Metal-binding</keyword>
<dbReference type="OrthoDB" id="1362918at2"/>
<keyword evidence="7" id="KW-1185">Reference proteome</keyword>
<dbReference type="InterPro" id="IPR036909">
    <property type="entry name" value="Cyt_c-like_dom_sf"/>
</dbReference>
<name>A0A0A2M0C5_9FLAO</name>
<evidence type="ECO:0000313" key="6">
    <source>
        <dbReference type="EMBL" id="KGO86077.1"/>
    </source>
</evidence>
<dbReference type="EMBL" id="JRLW01000034">
    <property type="protein sequence ID" value="KGO86077.1"/>
    <property type="molecule type" value="Genomic_DNA"/>
</dbReference>